<dbReference type="AlphaFoldDB" id="A0A1H8YVA3"/>
<evidence type="ECO:0000256" key="1">
    <source>
        <dbReference type="ARBA" id="ARBA00022553"/>
    </source>
</evidence>
<dbReference type="InterPro" id="IPR007492">
    <property type="entry name" value="LytTR_DNA-bd_dom"/>
</dbReference>
<dbReference type="SMART" id="SM00448">
    <property type="entry name" value="REC"/>
    <property type="match status" value="1"/>
</dbReference>
<dbReference type="InterPro" id="IPR011006">
    <property type="entry name" value="CheY-like_superfamily"/>
</dbReference>
<accession>A0A1H8YVA3</accession>
<dbReference type="SUPFAM" id="SSF52172">
    <property type="entry name" value="CheY-like"/>
    <property type="match status" value="1"/>
</dbReference>
<dbReference type="Pfam" id="PF00072">
    <property type="entry name" value="Response_reg"/>
    <property type="match status" value="1"/>
</dbReference>
<dbReference type="PROSITE" id="PS50930">
    <property type="entry name" value="HTH_LYTTR"/>
    <property type="match status" value="1"/>
</dbReference>
<dbReference type="Pfam" id="PF04397">
    <property type="entry name" value="LytTR"/>
    <property type="match status" value="1"/>
</dbReference>
<evidence type="ECO:0000256" key="2">
    <source>
        <dbReference type="PROSITE-ProRule" id="PRU00169"/>
    </source>
</evidence>
<protein>
    <submittedName>
        <fullName evidence="5">Two component transcriptional regulator, LytTR family</fullName>
    </submittedName>
</protein>
<feature type="domain" description="Response regulatory" evidence="3">
    <location>
        <begin position="6"/>
        <end position="119"/>
    </location>
</feature>
<feature type="modified residue" description="4-aspartylphosphate" evidence="2">
    <location>
        <position position="56"/>
    </location>
</feature>
<dbReference type="STRING" id="1299341.SAMN05444005_101260"/>
<dbReference type="PANTHER" id="PTHR44591:SF3">
    <property type="entry name" value="RESPONSE REGULATORY DOMAIN-CONTAINING PROTEIN"/>
    <property type="match status" value="1"/>
</dbReference>
<sequence>MENKTKILIVEDEILIANFIFKMLQKEGFVNLEVAYDVKDAEQKFKSFQPEIILLDINLDGLNTGIELAFKKNEAAKIIYLTAQNDPETIQKAINTNPETYLTKPIKKSDVLVAIQLASFKNTKSYTIIKDGYDEIKLFLDDIIYIKSDNIYIEIYTISKKYVLRKSLDGFLKEIDKDMFCKTHRSYIINKNRITKKTSNSVFLNDIEIPISRSFNVKI</sequence>
<dbReference type="Gene3D" id="2.40.50.1020">
    <property type="entry name" value="LytTr DNA-binding domain"/>
    <property type="match status" value="1"/>
</dbReference>
<dbReference type="GO" id="GO:0003677">
    <property type="term" value="F:DNA binding"/>
    <property type="evidence" value="ECO:0007669"/>
    <property type="project" value="InterPro"/>
</dbReference>
<feature type="domain" description="HTH LytTR-type" evidence="4">
    <location>
        <begin position="140"/>
        <end position="219"/>
    </location>
</feature>
<dbReference type="PANTHER" id="PTHR44591">
    <property type="entry name" value="STRESS RESPONSE REGULATOR PROTEIN 1"/>
    <property type="match status" value="1"/>
</dbReference>
<evidence type="ECO:0000313" key="6">
    <source>
        <dbReference type="Proteomes" id="UP000198648"/>
    </source>
</evidence>
<dbReference type="SMART" id="SM00850">
    <property type="entry name" value="LytTR"/>
    <property type="match status" value="1"/>
</dbReference>
<dbReference type="OrthoDB" id="2962330at2"/>
<dbReference type="Gene3D" id="3.40.50.2300">
    <property type="match status" value="1"/>
</dbReference>
<dbReference type="GO" id="GO:0000160">
    <property type="term" value="P:phosphorelay signal transduction system"/>
    <property type="evidence" value="ECO:0007669"/>
    <property type="project" value="InterPro"/>
</dbReference>
<evidence type="ECO:0000259" key="3">
    <source>
        <dbReference type="PROSITE" id="PS50110"/>
    </source>
</evidence>
<dbReference type="InterPro" id="IPR001789">
    <property type="entry name" value="Sig_transdc_resp-reg_receiver"/>
</dbReference>
<organism evidence="5 6">
    <name type="scientific">Flavobacterium urocaniciphilum</name>
    <dbReference type="NCBI Taxonomy" id="1299341"/>
    <lineage>
        <taxon>Bacteria</taxon>
        <taxon>Pseudomonadati</taxon>
        <taxon>Bacteroidota</taxon>
        <taxon>Flavobacteriia</taxon>
        <taxon>Flavobacteriales</taxon>
        <taxon>Flavobacteriaceae</taxon>
        <taxon>Flavobacterium</taxon>
    </lineage>
</organism>
<dbReference type="PROSITE" id="PS50110">
    <property type="entry name" value="RESPONSE_REGULATORY"/>
    <property type="match status" value="1"/>
</dbReference>
<gene>
    <name evidence="5" type="ORF">SAMN05444005_101260</name>
</gene>
<dbReference type="RefSeq" id="WP_091464097.1">
    <property type="nucleotide sequence ID" value="NZ_FOEI01000001.1"/>
</dbReference>
<evidence type="ECO:0000313" key="5">
    <source>
        <dbReference type="EMBL" id="SEP55991.1"/>
    </source>
</evidence>
<proteinExistence type="predicted"/>
<dbReference type="InterPro" id="IPR050595">
    <property type="entry name" value="Bact_response_regulator"/>
</dbReference>
<reference evidence="5 6" key="1">
    <citation type="submission" date="2016-10" db="EMBL/GenBank/DDBJ databases">
        <authorList>
            <person name="de Groot N.N."/>
        </authorList>
    </citation>
    <scope>NUCLEOTIDE SEQUENCE [LARGE SCALE GENOMIC DNA]</scope>
    <source>
        <strain evidence="5 6">DSM 27078</strain>
    </source>
</reference>
<dbReference type="EMBL" id="FOEI01000001">
    <property type="protein sequence ID" value="SEP55991.1"/>
    <property type="molecule type" value="Genomic_DNA"/>
</dbReference>
<evidence type="ECO:0000259" key="4">
    <source>
        <dbReference type="PROSITE" id="PS50930"/>
    </source>
</evidence>
<dbReference type="Proteomes" id="UP000198648">
    <property type="component" value="Unassembled WGS sequence"/>
</dbReference>
<name>A0A1H8YVA3_9FLAO</name>
<keyword evidence="1 2" id="KW-0597">Phosphoprotein</keyword>
<keyword evidence="6" id="KW-1185">Reference proteome</keyword>